<evidence type="ECO:0000313" key="10">
    <source>
        <dbReference type="Proteomes" id="UP000011750"/>
    </source>
</evidence>
<feature type="domain" description="NADH:flavin oxidoreductase/NADH oxidase N-terminal" evidence="8">
    <location>
        <begin position="15"/>
        <end position="347"/>
    </location>
</feature>
<dbReference type="OrthoDB" id="1663137at2759"/>
<evidence type="ECO:0000256" key="1">
    <source>
        <dbReference type="ARBA" id="ARBA00001917"/>
    </source>
</evidence>
<dbReference type="FunCoup" id="M4EPQ3">
    <property type="interactions" value="101"/>
</dbReference>
<evidence type="ECO:0000256" key="5">
    <source>
        <dbReference type="ARBA" id="ARBA00022857"/>
    </source>
</evidence>
<dbReference type="InParanoid" id="M4EPQ3"/>
<evidence type="ECO:0000256" key="3">
    <source>
        <dbReference type="ARBA" id="ARBA00022630"/>
    </source>
</evidence>
<feature type="compositionally biased region" description="Polar residues" evidence="7">
    <location>
        <begin position="129"/>
        <end position="149"/>
    </location>
</feature>
<evidence type="ECO:0000256" key="7">
    <source>
        <dbReference type="SAM" id="MobiDB-lite"/>
    </source>
</evidence>
<dbReference type="STRING" id="51351.M4EPQ3"/>
<dbReference type="GO" id="GO:0016491">
    <property type="term" value="F:oxidoreductase activity"/>
    <property type="evidence" value="ECO:0000318"/>
    <property type="project" value="GO_Central"/>
</dbReference>
<reference evidence="9 10" key="2">
    <citation type="journal article" date="2018" name="Hortic Res">
        <title>Improved Brassica rapa reference genome by single-molecule sequencing and chromosome conformation capture technologies.</title>
        <authorList>
            <person name="Zhang L."/>
            <person name="Cai X."/>
            <person name="Wu J."/>
            <person name="Liu M."/>
            <person name="Grob S."/>
            <person name="Cheng F."/>
            <person name="Liang J."/>
            <person name="Cai C."/>
            <person name="Liu Z."/>
            <person name="Liu B."/>
            <person name="Wang F."/>
            <person name="Li S."/>
            <person name="Liu F."/>
            <person name="Li X."/>
            <person name="Cheng L."/>
            <person name="Yang W."/>
            <person name="Li M.H."/>
            <person name="Grossniklaus U."/>
            <person name="Zheng H."/>
            <person name="Wang X."/>
        </authorList>
    </citation>
    <scope>NUCLEOTIDE SEQUENCE [LARGE SCALE GENOMIC DNA]</scope>
    <source>
        <strain evidence="9 10">cv. Chiifu-401-42</strain>
    </source>
</reference>
<dbReference type="Proteomes" id="UP000011750">
    <property type="component" value="Chromosome A08"/>
</dbReference>
<dbReference type="SUPFAM" id="SSF51395">
    <property type="entry name" value="FMN-linked oxidoreductases"/>
    <property type="match status" value="1"/>
</dbReference>
<dbReference type="CDD" id="cd02933">
    <property type="entry name" value="OYE_like_FMN"/>
    <property type="match status" value="1"/>
</dbReference>
<dbReference type="SMR" id="M4EPQ3"/>
<dbReference type="GO" id="GO:0010181">
    <property type="term" value="F:FMN binding"/>
    <property type="evidence" value="ECO:0007669"/>
    <property type="project" value="InterPro"/>
</dbReference>
<keyword evidence="6" id="KW-0560">Oxidoreductase</keyword>
<keyword evidence="3" id="KW-0285">Flavoprotein</keyword>
<evidence type="ECO:0000256" key="6">
    <source>
        <dbReference type="ARBA" id="ARBA00023002"/>
    </source>
</evidence>
<dbReference type="OMA" id="WHVGRFS"/>
<protein>
    <recommendedName>
        <fullName evidence="8">NADH:flavin oxidoreductase/NADH oxidase N-terminal domain-containing protein</fullName>
    </recommendedName>
</protein>
<keyword evidence="10" id="KW-1185">Reference proteome</keyword>
<comment type="cofactor">
    <cofactor evidence="1">
        <name>FMN</name>
        <dbReference type="ChEBI" id="CHEBI:58210"/>
    </cofactor>
</comment>
<proteinExistence type="inferred from homology"/>
<dbReference type="KEGG" id="brp:103836339"/>
<dbReference type="Pfam" id="PF00724">
    <property type="entry name" value="Oxidored_FMN"/>
    <property type="match status" value="1"/>
</dbReference>
<evidence type="ECO:0000256" key="4">
    <source>
        <dbReference type="ARBA" id="ARBA00022643"/>
    </source>
</evidence>
<evidence type="ECO:0000259" key="8">
    <source>
        <dbReference type="Pfam" id="PF00724"/>
    </source>
</evidence>
<name>M4EPQ3_BRACM</name>
<dbReference type="AlphaFoldDB" id="M4EPQ3"/>
<dbReference type="RefSeq" id="XP_009110833.1">
    <property type="nucleotide sequence ID" value="XM_009112585.2"/>
</dbReference>
<dbReference type="Gramene" id="Bra030773.1">
    <property type="protein sequence ID" value="Bra030773.1-P"/>
    <property type="gene ID" value="Bra030773"/>
</dbReference>
<keyword evidence="4" id="KW-0288">FMN</keyword>
<dbReference type="EnsemblPlants" id="Bra030773.1">
    <property type="protein sequence ID" value="Bra030773.1-P"/>
    <property type="gene ID" value="Bra030773"/>
</dbReference>
<comment type="similarity">
    <text evidence="2">Belongs to the NADH:flavin oxidoreductase/NADH oxidase family.</text>
</comment>
<evidence type="ECO:0000256" key="2">
    <source>
        <dbReference type="ARBA" id="ARBA00005979"/>
    </source>
</evidence>
<dbReference type="GO" id="GO:0016629">
    <property type="term" value="F:12-oxophytodienoate reductase activity"/>
    <property type="evidence" value="ECO:0007669"/>
    <property type="project" value="UniProtKB-ARBA"/>
</dbReference>
<accession>M4EPQ3</accession>
<evidence type="ECO:0000313" key="9">
    <source>
        <dbReference type="EnsemblPlants" id="Bra030773.1-P"/>
    </source>
</evidence>
<dbReference type="FunFam" id="3.20.20.70:FF:000073">
    <property type="entry name" value="12-oxophytodienoate reductase 3"/>
    <property type="match status" value="1"/>
</dbReference>
<dbReference type="eggNOG" id="KOG0134">
    <property type="taxonomic scope" value="Eukaryota"/>
</dbReference>
<dbReference type="InterPro" id="IPR013785">
    <property type="entry name" value="Aldolase_TIM"/>
</dbReference>
<dbReference type="InterPro" id="IPR045247">
    <property type="entry name" value="Oye-like"/>
</dbReference>
<reference evidence="9" key="3">
    <citation type="submission" date="2023-03" db="UniProtKB">
        <authorList>
            <consortium name="EnsemblPlants"/>
        </authorList>
    </citation>
    <scope>IDENTIFICATION</scope>
    <source>
        <strain evidence="9">cv. Chiifu-401-42</strain>
    </source>
</reference>
<dbReference type="InterPro" id="IPR001155">
    <property type="entry name" value="OxRdtase_FMN_N"/>
</dbReference>
<sequence>MENGTSSAANQTIPLLTPFSMRNFNLSHRIVMPGMARMRSYGNVPQPHAAMYYSQRATPGGLLITEATGVSETAMAYHDMPGIWKKEQIEAWKPIIDAVHSNGAVFFCQLWHAGRVSHRDSQPNGEAPISSTDKPLAETSSNEFTTSDEFTPPRRLRTDEIPNIVNDFRLAARNAIEAGFDGVEIHGAHGYLIDQFMKDTVNDRTDAYGGSLENRCRFALEVVEAVTNEIGSDRVGVRLSPFANYMQSGDTEPQKLGVYMAKSLNRFRTLYCHMVEPRMKTATEAFECTESLTPMRKAFEGAFIVAGGYTREDGNKAVAEGRTDLVAYGRLFLANPDLPRRFKLDAPLNKYDRTSFYTSDPVVGYTDYPFLETEP</sequence>
<dbReference type="Gene3D" id="3.20.20.70">
    <property type="entry name" value="Aldolase class I"/>
    <property type="match status" value="1"/>
</dbReference>
<dbReference type="GeneID" id="103836339"/>
<keyword evidence="5" id="KW-0521">NADP</keyword>
<dbReference type="PANTHER" id="PTHR22893">
    <property type="entry name" value="NADH OXIDOREDUCTASE-RELATED"/>
    <property type="match status" value="1"/>
</dbReference>
<dbReference type="HOGENOM" id="CLU_012153_0_0_1"/>
<organism evidence="9 10">
    <name type="scientific">Brassica campestris</name>
    <name type="common">Field mustard</name>
    <dbReference type="NCBI Taxonomy" id="3711"/>
    <lineage>
        <taxon>Eukaryota</taxon>
        <taxon>Viridiplantae</taxon>
        <taxon>Streptophyta</taxon>
        <taxon>Embryophyta</taxon>
        <taxon>Tracheophyta</taxon>
        <taxon>Spermatophyta</taxon>
        <taxon>Magnoliopsida</taxon>
        <taxon>eudicotyledons</taxon>
        <taxon>Gunneridae</taxon>
        <taxon>Pentapetalae</taxon>
        <taxon>rosids</taxon>
        <taxon>malvids</taxon>
        <taxon>Brassicales</taxon>
        <taxon>Brassicaceae</taxon>
        <taxon>Brassiceae</taxon>
        <taxon>Brassica</taxon>
    </lineage>
</organism>
<reference evidence="9 10" key="1">
    <citation type="journal article" date="2011" name="Nat. Genet.">
        <title>The genome of the mesopolyploid crop species Brassica rapa.</title>
        <authorList>
            <consortium name="Brassica rapa Genome Sequencing Project Consortium"/>
            <person name="Wang X."/>
            <person name="Wang H."/>
            <person name="Wang J."/>
            <person name="Sun R."/>
            <person name="Wu J."/>
            <person name="Liu S."/>
            <person name="Bai Y."/>
            <person name="Mun J.H."/>
            <person name="Bancroft I."/>
            <person name="Cheng F."/>
            <person name="Huang S."/>
            <person name="Li X."/>
            <person name="Hua W."/>
            <person name="Wang J."/>
            <person name="Wang X."/>
            <person name="Freeling M."/>
            <person name="Pires J.C."/>
            <person name="Paterson A.H."/>
            <person name="Chalhoub B."/>
            <person name="Wang B."/>
            <person name="Hayward A."/>
            <person name="Sharpe A.G."/>
            <person name="Park B.S."/>
            <person name="Weisshaar B."/>
            <person name="Liu B."/>
            <person name="Li B."/>
            <person name="Liu B."/>
            <person name="Tong C."/>
            <person name="Song C."/>
            <person name="Duran C."/>
            <person name="Peng C."/>
            <person name="Geng C."/>
            <person name="Koh C."/>
            <person name="Lin C."/>
            <person name="Edwards D."/>
            <person name="Mu D."/>
            <person name="Shen D."/>
            <person name="Soumpourou E."/>
            <person name="Li F."/>
            <person name="Fraser F."/>
            <person name="Conant G."/>
            <person name="Lassalle G."/>
            <person name="King G.J."/>
            <person name="Bonnema G."/>
            <person name="Tang H."/>
            <person name="Wang H."/>
            <person name="Belcram H."/>
            <person name="Zhou H."/>
            <person name="Hirakawa H."/>
            <person name="Abe H."/>
            <person name="Guo H."/>
            <person name="Wang H."/>
            <person name="Jin H."/>
            <person name="Parkin I.A."/>
            <person name="Batley J."/>
            <person name="Kim J.S."/>
            <person name="Just J."/>
            <person name="Li J."/>
            <person name="Xu J."/>
            <person name="Deng J."/>
            <person name="Kim J.A."/>
            <person name="Li J."/>
            <person name="Yu J."/>
            <person name="Meng J."/>
            <person name="Wang J."/>
            <person name="Min J."/>
            <person name="Poulain J."/>
            <person name="Wang J."/>
            <person name="Hatakeyama K."/>
            <person name="Wu K."/>
            <person name="Wang L."/>
            <person name="Fang L."/>
            <person name="Trick M."/>
            <person name="Links M.G."/>
            <person name="Zhao M."/>
            <person name="Jin M."/>
            <person name="Ramchiary N."/>
            <person name="Drou N."/>
            <person name="Berkman P.J."/>
            <person name="Cai Q."/>
            <person name="Huang Q."/>
            <person name="Li R."/>
            <person name="Tabata S."/>
            <person name="Cheng S."/>
            <person name="Zhang S."/>
            <person name="Zhang S."/>
            <person name="Huang S."/>
            <person name="Sato S."/>
            <person name="Sun S."/>
            <person name="Kwon S.J."/>
            <person name="Choi S.R."/>
            <person name="Lee T.H."/>
            <person name="Fan W."/>
            <person name="Zhao X."/>
            <person name="Tan X."/>
            <person name="Xu X."/>
            <person name="Wang Y."/>
            <person name="Qiu Y."/>
            <person name="Yin Y."/>
            <person name="Li Y."/>
            <person name="Du Y."/>
            <person name="Liao Y."/>
            <person name="Lim Y."/>
            <person name="Narusaka Y."/>
            <person name="Wang Y."/>
            <person name="Wang Z."/>
            <person name="Li Z."/>
            <person name="Wang Z."/>
            <person name="Xiong Z."/>
            <person name="Zhang Z."/>
        </authorList>
    </citation>
    <scope>NUCLEOTIDE SEQUENCE [LARGE SCALE GENOMIC DNA]</scope>
    <source>
        <strain evidence="9 10">cv. Chiifu-401-42</strain>
    </source>
</reference>
<feature type="region of interest" description="Disordered" evidence="7">
    <location>
        <begin position="117"/>
        <end position="158"/>
    </location>
</feature>
<dbReference type="PANTHER" id="PTHR22893:SF107">
    <property type="entry name" value="12-OXOPHYTODIENOATE REDUCTASE-LIKE PROTEIN 1-RELATED"/>
    <property type="match status" value="1"/>
</dbReference>